<dbReference type="EMBL" id="HBGJ01034731">
    <property type="protein sequence ID" value="CAD9263635.1"/>
    <property type="molecule type" value="Transcribed_RNA"/>
</dbReference>
<accession>A0A7S1UCB6</accession>
<gene>
    <name evidence="1" type="ORF">PPAR1163_LOCUS22020</name>
</gene>
<proteinExistence type="predicted"/>
<dbReference type="AlphaFoldDB" id="A0A7S1UCB6"/>
<sequence>MDEIDELVEAGALDREQITGALENPGPRVVARSPDAGDLIATHFGSVRAGFNGEQRDSGDPDNQEVWVPEVLNMGVRPSVAVQRARENFEAAGGVVMEEVNVENIDVYGMGNIVNVAVPGEEKPRRVTCRLVVDAMGNASPIARQIRGGEKPFGVCAVVGTCASGFDLDNGFADLIYTNQDMWTGDVAGGDALGSPRKQYFWEAFPAGSGEAHRTTYLFTYMDADEERPSLIDMLEDYWDLLPEYQREAHSAFRDGLSVEEAVAEGRFKINRCLYGCFPTFKDSPLRPPAKGILAIGDASGIQSPLSFGGFGALTRHINRLTSGIIEALEAGALSEKDLGSLNPYLPNLSATWMFQRSMMTPIGSRRPSDFVNRLLRTNFGIMDDLGREILRPFNQDVVRPIGLLQVLAQAMVRDPLNTPGLLYHLGPLTVLDWMGHFGAMFAYLALYKGLAGPLRSYADSLWASEKAEDKKTAFKIRRLVEAWEYGSGEDYTGF</sequence>
<evidence type="ECO:0008006" key="2">
    <source>
        <dbReference type="Google" id="ProtNLM"/>
    </source>
</evidence>
<dbReference type="InterPro" id="IPR036188">
    <property type="entry name" value="FAD/NAD-bd_sf"/>
</dbReference>
<evidence type="ECO:0000313" key="1">
    <source>
        <dbReference type="EMBL" id="CAD9263635.1"/>
    </source>
</evidence>
<organism evidence="1">
    <name type="scientific">Phaeomonas parva</name>
    <dbReference type="NCBI Taxonomy" id="124430"/>
    <lineage>
        <taxon>Eukaryota</taxon>
        <taxon>Sar</taxon>
        <taxon>Stramenopiles</taxon>
        <taxon>Ochrophyta</taxon>
        <taxon>Pinguiophyceae</taxon>
        <taxon>Pinguiochrysidales</taxon>
        <taxon>Pinguiochrysidaceae</taxon>
        <taxon>Phaeomonas</taxon>
    </lineage>
</organism>
<dbReference type="SUPFAM" id="SSF51905">
    <property type="entry name" value="FAD/NAD(P)-binding domain"/>
    <property type="match status" value="1"/>
</dbReference>
<dbReference type="Gene3D" id="3.50.50.60">
    <property type="entry name" value="FAD/NAD(P)-binding domain"/>
    <property type="match status" value="1"/>
</dbReference>
<dbReference type="PANTHER" id="PTHR32098:SF5">
    <property type="entry name" value="LYCOPENE BETA_EPSILON CYCLASE PROTEIN"/>
    <property type="match status" value="1"/>
</dbReference>
<name>A0A7S1UCB6_9STRA</name>
<reference evidence="1" key="1">
    <citation type="submission" date="2021-01" db="EMBL/GenBank/DDBJ databases">
        <authorList>
            <person name="Corre E."/>
            <person name="Pelletier E."/>
            <person name="Niang G."/>
            <person name="Scheremetjew M."/>
            <person name="Finn R."/>
            <person name="Kale V."/>
            <person name="Holt S."/>
            <person name="Cochrane G."/>
            <person name="Meng A."/>
            <person name="Brown T."/>
            <person name="Cohen L."/>
        </authorList>
    </citation>
    <scope>NUCLEOTIDE SEQUENCE</scope>
    <source>
        <strain evidence="1">CCMP2877</strain>
    </source>
</reference>
<dbReference type="PANTHER" id="PTHR32098">
    <property type="entry name" value="LYCOPENE BETA/EPSILON CYCLASE PROTEIN"/>
    <property type="match status" value="1"/>
</dbReference>
<protein>
    <recommendedName>
        <fullName evidence="2">FAD-binding domain-containing protein</fullName>
    </recommendedName>
</protein>